<name>M2LN32_BAUPA</name>
<keyword evidence="2" id="KW-1185">Reference proteome</keyword>
<evidence type="ECO:0000313" key="2">
    <source>
        <dbReference type="Proteomes" id="UP000011761"/>
    </source>
</evidence>
<dbReference type="RefSeq" id="XP_007677142.1">
    <property type="nucleotide sequence ID" value="XM_007678952.1"/>
</dbReference>
<accession>M2LN32</accession>
<protein>
    <submittedName>
        <fullName evidence="1">Uncharacterized protein</fullName>
    </submittedName>
</protein>
<reference evidence="1 2" key="1">
    <citation type="journal article" date="2012" name="PLoS Pathog.">
        <title>Diverse lifestyles and strategies of plant pathogenesis encoded in the genomes of eighteen Dothideomycetes fungi.</title>
        <authorList>
            <person name="Ohm R.A."/>
            <person name="Feau N."/>
            <person name="Henrissat B."/>
            <person name="Schoch C.L."/>
            <person name="Horwitz B.A."/>
            <person name="Barry K.W."/>
            <person name="Condon B.J."/>
            <person name="Copeland A.C."/>
            <person name="Dhillon B."/>
            <person name="Glaser F."/>
            <person name="Hesse C.N."/>
            <person name="Kosti I."/>
            <person name="LaButti K."/>
            <person name="Lindquist E.A."/>
            <person name="Lucas S."/>
            <person name="Salamov A.A."/>
            <person name="Bradshaw R.E."/>
            <person name="Ciuffetti L."/>
            <person name="Hamelin R.C."/>
            <person name="Kema G.H.J."/>
            <person name="Lawrence C."/>
            <person name="Scott J.A."/>
            <person name="Spatafora J.W."/>
            <person name="Turgeon B.G."/>
            <person name="de Wit P.J.G.M."/>
            <person name="Zhong S."/>
            <person name="Goodwin S.B."/>
            <person name="Grigoriev I.V."/>
        </authorList>
    </citation>
    <scope>NUCLEOTIDE SEQUENCE [LARGE SCALE GENOMIC DNA]</scope>
    <source>
        <strain evidence="1 2">UAMH 10762</strain>
    </source>
</reference>
<gene>
    <name evidence="1" type="ORF">BAUCODRAFT_502344</name>
</gene>
<dbReference type="eggNOG" id="ENOG502T2ZC">
    <property type="taxonomic scope" value="Eukaryota"/>
</dbReference>
<sequence>MWACDVEWLEYSSYTAIPTSTGIVTALHTTTGSSATITSLATRSETYYWSGPTPTCSLNAKQCSSLISSYEEAADDYYASSSAGLTPSPWTLGAYPACTTSAAANATSTSGALWTVPPGGNGWEWMWACEGEWEAYSSMIPVPTSTGSNTATRTITEASTTIPVPTCTLNSAECSSLVSSFGAANQAYWSSSSASLSPIWTLAAEWPVCTNSATANATVTPGTTSSSQWTVRANGTGLAYYGSCNNEWYLYSSMATLGVSTTTIVATETLTKPSTTITTPNSSNSTLLYTGATPACKLENAECATLRSYYGSLTSSYFSAISASLNPTWTETLLPPVCTITPTATIGNAIAAPVPPAQNLTALCLATGSPWSVAANGTGLDSAWDRMWECEYEWEQYSNLVQTGCGTGTVTYSYDVTALSTTITHVSKTNGTITYSGPAPSCTVNGAECSTMWSYYNALASDFWSSKSEGLDPSWNGDFMQPSCTPPPSFNMSVSGSGLSSMYSCQGLWQQYSYDISSGYGSFYTTNTSVWATDFTATITTLCDGRERVMGTLTPLSSYYYPTQAMYRLNYTGPPPNCTINNDDCYSMSSNYQSAVSSYNMALSTDGSAKWPGSLSISPVCNVTGTLASALSTTRRASVGNASACGYCTIYGGSVQLLYFPVTTNYSRDMCATKPPASSSICPFGEVVEGGAATNAVGQAEGPCTYKPFNATSTLNSGPFVVSAGTTFYENRAYISYDTAYASDGCGRVGSDHAGGLLTVASTDLYSLVRNWSISCLRHH</sequence>
<dbReference type="EMBL" id="KB445556">
    <property type="protein sequence ID" value="EMC95752.1"/>
    <property type="molecule type" value="Genomic_DNA"/>
</dbReference>
<dbReference type="HOGENOM" id="CLU_359007_0_0_1"/>
<dbReference type="OrthoDB" id="3944128at2759"/>
<organism evidence="1 2">
    <name type="scientific">Baudoinia panamericana (strain UAMH 10762)</name>
    <name type="common">Angels' share fungus</name>
    <name type="synonym">Baudoinia compniacensis (strain UAMH 10762)</name>
    <dbReference type="NCBI Taxonomy" id="717646"/>
    <lineage>
        <taxon>Eukaryota</taxon>
        <taxon>Fungi</taxon>
        <taxon>Dikarya</taxon>
        <taxon>Ascomycota</taxon>
        <taxon>Pezizomycotina</taxon>
        <taxon>Dothideomycetes</taxon>
        <taxon>Dothideomycetidae</taxon>
        <taxon>Mycosphaerellales</taxon>
        <taxon>Teratosphaeriaceae</taxon>
        <taxon>Baudoinia</taxon>
    </lineage>
</organism>
<proteinExistence type="predicted"/>
<dbReference type="AlphaFoldDB" id="M2LN32"/>
<evidence type="ECO:0000313" key="1">
    <source>
        <dbReference type="EMBL" id="EMC95752.1"/>
    </source>
</evidence>
<dbReference type="STRING" id="717646.M2LN32"/>
<dbReference type="GeneID" id="19114957"/>
<dbReference type="Proteomes" id="UP000011761">
    <property type="component" value="Unassembled WGS sequence"/>
</dbReference>
<dbReference type="KEGG" id="bcom:BAUCODRAFT_502344"/>